<keyword evidence="2" id="KW-0813">Transport</keyword>
<keyword evidence="5 7" id="KW-1133">Transmembrane helix</keyword>
<keyword evidence="6 7" id="KW-0472">Membrane</keyword>
<organism evidence="8 9">
    <name type="scientific">[Clostridium] symbiosum ATCC 14940</name>
    <dbReference type="NCBI Taxonomy" id="411472"/>
    <lineage>
        <taxon>Bacteria</taxon>
        <taxon>Bacillati</taxon>
        <taxon>Bacillota</taxon>
        <taxon>Clostridia</taxon>
        <taxon>Lachnospirales</taxon>
        <taxon>Lachnospiraceae</taxon>
        <taxon>Otoolea</taxon>
    </lineage>
</organism>
<evidence type="ECO:0000256" key="5">
    <source>
        <dbReference type="ARBA" id="ARBA00022989"/>
    </source>
</evidence>
<evidence type="ECO:0000256" key="7">
    <source>
        <dbReference type="SAM" id="Phobius"/>
    </source>
</evidence>
<dbReference type="Pfam" id="PF01554">
    <property type="entry name" value="MatE"/>
    <property type="match status" value="1"/>
</dbReference>
<comment type="caution">
    <text evidence="8">The sequence shown here is derived from an EMBL/GenBank/DDBJ whole genome shotgun (WGS) entry which is preliminary data.</text>
</comment>
<evidence type="ECO:0000256" key="6">
    <source>
        <dbReference type="ARBA" id="ARBA00023136"/>
    </source>
</evidence>
<evidence type="ECO:0000256" key="4">
    <source>
        <dbReference type="ARBA" id="ARBA00022692"/>
    </source>
</evidence>
<reference evidence="8 9" key="1">
    <citation type="submission" date="2013-07" db="EMBL/GenBank/DDBJ databases">
        <authorList>
            <person name="Weinstock G."/>
            <person name="Sodergren E."/>
            <person name="Wylie T."/>
            <person name="Fulton L."/>
            <person name="Fulton R."/>
            <person name="Fronick C."/>
            <person name="O'Laughlin M."/>
            <person name="Godfrey J."/>
            <person name="Miner T."/>
            <person name="Herter B."/>
            <person name="Appelbaum E."/>
            <person name="Cordes M."/>
            <person name="Lek S."/>
            <person name="Wollam A."/>
            <person name="Pepin K.H."/>
            <person name="Palsikar V.B."/>
            <person name="Mitreva M."/>
            <person name="Wilson R.K."/>
        </authorList>
    </citation>
    <scope>NUCLEOTIDE SEQUENCE [LARGE SCALE GENOMIC DNA]</scope>
    <source>
        <strain evidence="8 9">ATCC 14940</strain>
    </source>
</reference>
<feature type="transmembrane region" description="Helical" evidence="7">
    <location>
        <begin position="26"/>
        <end position="45"/>
    </location>
</feature>
<evidence type="ECO:0000256" key="1">
    <source>
        <dbReference type="ARBA" id="ARBA00004651"/>
    </source>
</evidence>
<protein>
    <submittedName>
        <fullName evidence="8">MATE domain protein</fullName>
    </submittedName>
</protein>
<dbReference type="PANTHER" id="PTHR43549">
    <property type="entry name" value="MULTIDRUG RESISTANCE PROTEIN YPNP-RELATED"/>
    <property type="match status" value="1"/>
</dbReference>
<comment type="subcellular location">
    <subcellularLocation>
        <location evidence="1">Cell membrane</location>
        <topology evidence="1">Multi-pass membrane protein</topology>
    </subcellularLocation>
</comment>
<feature type="transmembrane region" description="Helical" evidence="7">
    <location>
        <begin position="243"/>
        <end position="267"/>
    </location>
</feature>
<evidence type="ECO:0000256" key="3">
    <source>
        <dbReference type="ARBA" id="ARBA00022475"/>
    </source>
</evidence>
<dbReference type="InterPro" id="IPR002528">
    <property type="entry name" value="MATE_fam"/>
</dbReference>
<gene>
    <name evidence="8" type="ORF">CLOSYM_01287</name>
</gene>
<feature type="transmembrane region" description="Helical" evidence="7">
    <location>
        <begin position="307"/>
        <end position="326"/>
    </location>
</feature>
<proteinExistence type="predicted"/>
<evidence type="ECO:0000313" key="9">
    <source>
        <dbReference type="Proteomes" id="UP000016491"/>
    </source>
</evidence>
<sequence>MFRTPLLGLLGASAKNAAATSEYMRWAVTCGAVPSILNVVFAFLVRSEGSSLHASIGTMSGCILNIILDPIFIMPWGFNMGAAGAGLATFLSNCVACLYFLVLLYIKRRTTCICLNPKKFSFDRTIAADIFGVGIPAAIQNLLNVTSMTVYNNSAAAYGSEVVAAMGIVQKIQMVPMQVTLGAVQGIMPFVGYNFANHNYERMRKSILYLLKRMILLMVVIVIAGSIFSGSLVGLFIKTDTVVHYGAALLPGFLLALPFMCVDYMCVSVFQAIGDGKKSFYLAFLRKIVLEIPALVLLNYFVPLYGMSYATLCTEVILAVLSVKLLHKVIKLK</sequence>
<dbReference type="PANTHER" id="PTHR43549:SF2">
    <property type="entry name" value="MULTIDRUG RESISTANCE PROTEIN NORM-RELATED"/>
    <property type="match status" value="1"/>
</dbReference>
<feature type="transmembrane region" description="Helical" evidence="7">
    <location>
        <begin position="84"/>
        <end position="106"/>
    </location>
</feature>
<feature type="transmembrane region" description="Helical" evidence="7">
    <location>
        <begin position="279"/>
        <end position="301"/>
    </location>
</feature>
<dbReference type="AlphaFoldDB" id="A0ABC9U0K4"/>
<evidence type="ECO:0000313" key="8">
    <source>
        <dbReference type="EMBL" id="ERI78833.1"/>
    </source>
</evidence>
<dbReference type="EMBL" id="AWSU01000106">
    <property type="protein sequence ID" value="ERI78833.1"/>
    <property type="molecule type" value="Genomic_DNA"/>
</dbReference>
<feature type="transmembrane region" description="Helical" evidence="7">
    <location>
        <begin position="57"/>
        <end position="78"/>
    </location>
</feature>
<keyword evidence="4 7" id="KW-0812">Transmembrane</keyword>
<name>A0ABC9U0K4_CLOSY</name>
<evidence type="ECO:0000256" key="2">
    <source>
        <dbReference type="ARBA" id="ARBA00022448"/>
    </source>
</evidence>
<dbReference type="InterPro" id="IPR052031">
    <property type="entry name" value="Membrane_Transporter-Flippase"/>
</dbReference>
<feature type="transmembrane region" description="Helical" evidence="7">
    <location>
        <begin position="126"/>
        <end position="143"/>
    </location>
</feature>
<feature type="transmembrane region" description="Helical" evidence="7">
    <location>
        <begin position="175"/>
        <end position="195"/>
    </location>
</feature>
<dbReference type="Proteomes" id="UP000016491">
    <property type="component" value="Unassembled WGS sequence"/>
</dbReference>
<keyword evidence="3" id="KW-1003">Cell membrane</keyword>
<accession>A0ABC9U0K4</accession>
<feature type="transmembrane region" description="Helical" evidence="7">
    <location>
        <begin position="215"/>
        <end position="237"/>
    </location>
</feature>
<dbReference type="GO" id="GO:0005886">
    <property type="term" value="C:plasma membrane"/>
    <property type="evidence" value="ECO:0007669"/>
    <property type="project" value="UniProtKB-SubCell"/>
</dbReference>